<dbReference type="Gene3D" id="3.40.50.1820">
    <property type="entry name" value="alpha/beta hydrolase"/>
    <property type="match status" value="1"/>
</dbReference>
<sequence length="303" mass="34157">MPETIQSPVEKAGPAGSAVHHRTAIVDGRRVFYREAGDPAAPTVVLLHGFPTSSHMFRSLIPALADRYHVVAPDHIGFGHSDAPSVDEFDYSFERLTSITLGLLDALALDHFALYIQDYGAPIGLRIASQSPERVTALLVQSGNAYVEGFTPFWDVLFAHAKDRRAHEAEVRRLLEPTATRWQYTHGVPTDRSDRLTPDTWTLDQALLDRPGNKEVQLQLFWDYQFNLDAYPAFQQYFREHRPPTLITWGEHDEIFGADGARAFLRDLPEAELHLLDAGHFALETHGPEIAALIRDFLDRTLR</sequence>
<dbReference type="PANTHER" id="PTHR42977:SF1">
    <property type="entry name" value="BLR6576 PROTEIN"/>
    <property type="match status" value="1"/>
</dbReference>
<dbReference type="InterPro" id="IPR000073">
    <property type="entry name" value="AB_hydrolase_1"/>
</dbReference>
<gene>
    <name evidence="2" type="ORF">H074_24115</name>
</gene>
<comment type="caution">
    <text evidence="2">The sequence shown here is derived from an EMBL/GenBank/DDBJ whole genome shotgun (WGS) entry which is preliminary data.</text>
</comment>
<organism evidence="2 3">
    <name type="scientific">Amycolatopsis decaplanina DSM 44594</name>
    <dbReference type="NCBI Taxonomy" id="1284240"/>
    <lineage>
        <taxon>Bacteria</taxon>
        <taxon>Bacillati</taxon>
        <taxon>Actinomycetota</taxon>
        <taxon>Actinomycetes</taxon>
        <taxon>Pseudonocardiales</taxon>
        <taxon>Pseudonocardiaceae</taxon>
        <taxon>Amycolatopsis</taxon>
    </lineage>
</organism>
<dbReference type="PRINTS" id="PR00412">
    <property type="entry name" value="EPOXHYDRLASE"/>
</dbReference>
<dbReference type="Proteomes" id="UP000054226">
    <property type="component" value="Unassembled WGS sequence"/>
</dbReference>
<dbReference type="InterPro" id="IPR029058">
    <property type="entry name" value="AB_hydrolase_fold"/>
</dbReference>
<dbReference type="RefSeq" id="WP_007032658.1">
    <property type="nucleotide sequence ID" value="NZ_AOHO01000065.1"/>
</dbReference>
<dbReference type="SUPFAM" id="SSF53474">
    <property type="entry name" value="alpha/beta-Hydrolases"/>
    <property type="match status" value="1"/>
</dbReference>
<evidence type="ECO:0000259" key="1">
    <source>
        <dbReference type="Pfam" id="PF00561"/>
    </source>
</evidence>
<keyword evidence="3" id="KW-1185">Reference proteome</keyword>
<dbReference type="PRINTS" id="PR00111">
    <property type="entry name" value="ABHYDROLASE"/>
</dbReference>
<protein>
    <submittedName>
        <fullName evidence="2">Alpha/beta hydrolase fold protein</fullName>
    </submittedName>
</protein>
<dbReference type="PATRIC" id="fig|1284240.4.peg.4896"/>
<dbReference type="InterPro" id="IPR000639">
    <property type="entry name" value="Epox_hydrolase-like"/>
</dbReference>
<evidence type="ECO:0000313" key="3">
    <source>
        <dbReference type="Proteomes" id="UP000054226"/>
    </source>
</evidence>
<proteinExistence type="predicted"/>
<accession>M2Z5C8</accession>
<dbReference type="AlphaFoldDB" id="M2Z5C8"/>
<keyword evidence="2" id="KW-0378">Hydrolase</keyword>
<dbReference type="EMBL" id="AOHO01000065">
    <property type="protein sequence ID" value="EME55849.1"/>
    <property type="molecule type" value="Genomic_DNA"/>
</dbReference>
<dbReference type="Pfam" id="PF00561">
    <property type="entry name" value="Abhydrolase_1"/>
    <property type="match status" value="1"/>
</dbReference>
<evidence type="ECO:0000313" key="2">
    <source>
        <dbReference type="EMBL" id="EME55849.1"/>
    </source>
</evidence>
<dbReference type="PANTHER" id="PTHR42977">
    <property type="entry name" value="HYDROLASE-RELATED"/>
    <property type="match status" value="1"/>
</dbReference>
<name>M2Z5C8_9PSEU</name>
<dbReference type="GO" id="GO:0004301">
    <property type="term" value="F:epoxide hydrolase activity"/>
    <property type="evidence" value="ECO:0007669"/>
    <property type="project" value="TreeGrafter"/>
</dbReference>
<feature type="domain" description="AB hydrolase-1" evidence="1">
    <location>
        <begin position="42"/>
        <end position="286"/>
    </location>
</feature>
<reference evidence="2 3" key="1">
    <citation type="journal article" date="2013" name="Genome Announc.">
        <title>Draft Genome Sequence of Amycolatopsis decaplanina Strain DSM 44594T.</title>
        <authorList>
            <person name="Kaur N."/>
            <person name="Kumar S."/>
            <person name="Bala M."/>
            <person name="Raghava G.P."/>
            <person name="Mayilraj S."/>
        </authorList>
    </citation>
    <scope>NUCLEOTIDE SEQUENCE [LARGE SCALE GENOMIC DNA]</scope>
    <source>
        <strain evidence="2 3">DSM 44594</strain>
    </source>
</reference>
<dbReference type="OrthoDB" id="5431692at2"/>
<dbReference type="InterPro" id="IPR051340">
    <property type="entry name" value="Haloalkane_dehalogenase"/>
</dbReference>